<dbReference type="Gene3D" id="3.60.21.70">
    <property type="entry name" value="PhoD-like phosphatase"/>
    <property type="match status" value="1"/>
</dbReference>
<gene>
    <name evidence="4" type="ORF">ABENE_16025</name>
</gene>
<dbReference type="PATRIC" id="fig|1121022.4.peg.3259"/>
<organism evidence="4 5">
    <name type="scientific">Asticcacaulis benevestitus DSM 16100 = ATCC BAA-896</name>
    <dbReference type="NCBI Taxonomy" id="1121022"/>
    <lineage>
        <taxon>Bacteria</taxon>
        <taxon>Pseudomonadati</taxon>
        <taxon>Pseudomonadota</taxon>
        <taxon>Alphaproteobacteria</taxon>
        <taxon>Caulobacterales</taxon>
        <taxon>Caulobacteraceae</taxon>
        <taxon>Asticcacaulis</taxon>
    </lineage>
</organism>
<dbReference type="Gene3D" id="2.60.40.380">
    <property type="entry name" value="Purple acid phosphatase-like, N-terminal"/>
    <property type="match status" value="1"/>
</dbReference>
<keyword evidence="1" id="KW-0732">Signal</keyword>
<evidence type="ECO:0000259" key="3">
    <source>
        <dbReference type="Pfam" id="PF16655"/>
    </source>
</evidence>
<dbReference type="InterPro" id="IPR029052">
    <property type="entry name" value="Metallo-depent_PP-like"/>
</dbReference>
<dbReference type="PROSITE" id="PS51318">
    <property type="entry name" value="TAT"/>
    <property type="match status" value="1"/>
</dbReference>
<evidence type="ECO:0008006" key="6">
    <source>
        <dbReference type="Google" id="ProtNLM"/>
    </source>
</evidence>
<sequence>MVSRRKVLFAVGTVAAVPALGASALPETPSQVRFEHGVASGDPLIDGFILWTRISGLERGADITWQITKDDSFNTVVAEGKVYTDAGRDYTVKADVRGLTPDTDYVYRFLAGPIPSPVGRTRTLPLETDKVVLAVASCALHPNGYFNAYRAIANLPRVDAVVHLGDYIYEYGAGLTDYGMGNGRMLMRMPEPAHEIVTLADYRMRHAQYKRDEDLQAAHARAPWICVFDDHEICNNPWRDGAENHNAGEGDWGVRKAAALKAYSEWMPIRDPEPGRLREAIYRSVRFGKLAELVMLESRLLARTKQLDYAEDLTYIDGKPDKTAFRTKLNAPERELLGAEQRDWLQNTLTTSVHDGVTWQVLGNQIVMAKVNGPDIVKRLGPDAIAAMRNLAPEGARQKLDTFVALFDSADPLPLNLDGWDGYPAERERVYAMIKAAKARTVVVSGDSHCAWANQLHDVTGQTMAVELGVTAISSPTRWLDSWLPDLQLAETLADQNTEVVAADDAYNGFVRLTLTPDEMTGEWMSVSTITSRTFTCFPQRRFSAKAKDLVLKPGA</sequence>
<evidence type="ECO:0000256" key="1">
    <source>
        <dbReference type="SAM" id="SignalP"/>
    </source>
</evidence>
<evidence type="ECO:0000313" key="4">
    <source>
        <dbReference type="EMBL" id="ESQ88553.1"/>
    </source>
</evidence>
<dbReference type="InterPro" id="IPR032093">
    <property type="entry name" value="PhoD_N"/>
</dbReference>
<name>V4RAW7_9CAUL</name>
<comment type="caution">
    <text evidence="4">The sequence shown here is derived from an EMBL/GenBank/DDBJ whole genome shotgun (WGS) entry which is preliminary data.</text>
</comment>
<feature type="domain" description="PhoD-like phosphatase metallophosphatase" evidence="2">
    <location>
        <begin position="133"/>
        <end position="524"/>
    </location>
</feature>
<dbReference type="CDD" id="cd07389">
    <property type="entry name" value="MPP_PhoD"/>
    <property type="match status" value="1"/>
</dbReference>
<evidence type="ECO:0000313" key="5">
    <source>
        <dbReference type="Proteomes" id="UP000017837"/>
    </source>
</evidence>
<accession>V4RAW7</accession>
<proteinExistence type="predicted"/>
<dbReference type="PANTHER" id="PTHR43606">
    <property type="entry name" value="PHOSPHATASE, PUTATIVE (AFU_ORTHOLOGUE AFUA_6G08710)-RELATED"/>
    <property type="match status" value="1"/>
</dbReference>
<reference evidence="4 5" key="1">
    <citation type="journal article" date="2014" name="Nature">
        <title>Sequential evolution of bacterial morphology by co-option of a developmental regulator.</title>
        <authorList>
            <person name="Jiang C."/>
            <person name="Brown P.J."/>
            <person name="Ducret A."/>
            <person name="Brun Y.V."/>
        </authorList>
    </citation>
    <scope>NUCLEOTIDE SEQUENCE [LARGE SCALE GENOMIC DNA]</scope>
    <source>
        <strain evidence="4 5">DSM 16100</strain>
    </source>
</reference>
<protein>
    <recommendedName>
        <fullName evidence="6">Alkaline phosphatase</fullName>
    </recommendedName>
</protein>
<dbReference type="Pfam" id="PF09423">
    <property type="entry name" value="PhoD"/>
    <property type="match status" value="1"/>
</dbReference>
<dbReference type="InterPro" id="IPR006311">
    <property type="entry name" value="TAT_signal"/>
</dbReference>
<dbReference type="Proteomes" id="UP000017837">
    <property type="component" value="Unassembled WGS sequence"/>
</dbReference>
<dbReference type="PANTHER" id="PTHR43606:SF2">
    <property type="entry name" value="ALKALINE PHOSPHATASE FAMILY PROTEIN (AFU_ORTHOLOGUE AFUA_5G03860)"/>
    <property type="match status" value="1"/>
</dbReference>
<dbReference type="InterPro" id="IPR018946">
    <property type="entry name" value="PhoD-like_MPP"/>
</dbReference>
<keyword evidence="5" id="KW-1185">Reference proteome</keyword>
<dbReference type="AlphaFoldDB" id="V4RAW7"/>
<dbReference type="OrthoDB" id="327733at2"/>
<dbReference type="InterPro" id="IPR052900">
    <property type="entry name" value="Phospholipid_Metab_Enz"/>
</dbReference>
<feature type="chain" id="PRO_5004726464" description="Alkaline phosphatase" evidence="1">
    <location>
        <begin position="25"/>
        <end position="556"/>
    </location>
</feature>
<dbReference type="STRING" id="1121022.GCA_000376105_01857"/>
<dbReference type="InterPro" id="IPR038607">
    <property type="entry name" value="PhoD-like_sf"/>
</dbReference>
<feature type="domain" description="Phospholipase D N-terminal" evidence="3">
    <location>
        <begin position="36"/>
        <end position="123"/>
    </location>
</feature>
<evidence type="ECO:0000259" key="2">
    <source>
        <dbReference type="Pfam" id="PF09423"/>
    </source>
</evidence>
<dbReference type="Pfam" id="PF16655">
    <property type="entry name" value="PhoD_N"/>
    <property type="match status" value="1"/>
</dbReference>
<dbReference type="SUPFAM" id="SSF56300">
    <property type="entry name" value="Metallo-dependent phosphatases"/>
    <property type="match status" value="1"/>
</dbReference>
<dbReference type="eggNOG" id="COG3540">
    <property type="taxonomic scope" value="Bacteria"/>
</dbReference>
<dbReference type="EMBL" id="AWGB01000037">
    <property type="protein sequence ID" value="ESQ88553.1"/>
    <property type="molecule type" value="Genomic_DNA"/>
</dbReference>
<feature type="signal peptide" evidence="1">
    <location>
        <begin position="1"/>
        <end position="24"/>
    </location>
</feature>